<dbReference type="AlphaFoldDB" id="X0LSR2"/>
<proteinExistence type="predicted"/>
<dbReference type="Gene3D" id="2.30.60.10">
    <property type="entry name" value="Cyanovirin-N"/>
    <property type="match status" value="1"/>
</dbReference>
<evidence type="ECO:0000259" key="2">
    <source>
        <dbReference type="SMART" id="SM01111"/>
    </source>
</evidence>
<dbReference type="OrthoDB" id="2947935at2759"/>
<dbReference type="InterPro" id="IPR011058">
    <property type="entry name" value="Cyanovirin-N"/>
</dbReference>
<accession>X0LSR2</accession>
<dbReference type="HOGENOM" id="CLU_122948_0_0_1"/>
<dbReference type="InterPro" id="IPR036673">
    <property type="entry name" value="Cyanovirin-N_sf"/>
</dbReference>
<dbReference type="Pfam" id="PF08881">
    <property type="entry name" value="CVNH"/>
    <property type="match status" value="1"/>
</dbReference>
<evidence type="ECO:0000313" key="3">
    <source>
        <dbReference type="EMBL" id="EXM28923.1"/>
    </source>
</evidence>
<keyword evidence="1" id="KW-0732">Signal</keyword>
<dbReference type="SUPFAM" id="SSF51322">
    <property type="entry name" value="Cyanovirin-N"/>
    <property type="match status" value="1"/>
</dbReference>
<gene>
    <name evidence="3" type="ORF">FOTG_05193</name>
</gene>
<dbReference type="EMBL" id="JH657926">
    <property type="protein sequence ID" value="EXM28923.1"/>
    <property type="molecule type" value="Genomic_DNA"/>
</dbReference>
<organism evidence="3">
    <name type="scientific">Fusarium oxysporum f. sp. vasinfectum 25433</name>
    <dbReference type="NCBI Taxonomy" id="1089449"/>
    <lineage>
        <taxon>Eukaryota</taxon>
        <taxon>Fungi</taxon>
        <taxon>Dikarya</taxon>
        <taxon>Ascomycota</taxon>
        <taxon>Pezizomycotina</taxon>
        <taxon>Sordariomycetes</taxon>
        <taxon>Hypocreomycetidae</taxon>
        <taxon>Hypocreales</taxon>
        <taxon>Nectriaceae</taxon>
        <taxon>Fusarium</taxon>
        <taxon>Fusarium oxysporum species complex</taxon>
    </lineage>
</organism>
<feature type="signal peptide" evidence="1">
    <location>
        <begin position="1"/>
        <end position="16"/>
    </location>
</feature>
<feature type="domain" description="Cyanovirin-N" evidence="2">
    <location>
        <begin position="47"/>
        <end position="171"/>
    </location>
</feature>
<sequence length="194" mass="21302">MFSPLFLLTLTLSVIATSPSPSPPTLNTTDLSQHHPSRIAPRFISGGFYEKCKDVRFYLAKADDTHPRKNSFNGYKSSPWLVAKCPNKNGEYLCTWLALSKCLLNSEGELYRGANGNFHGSCTACKLTGSNFNCGCWSGLKKGKNDFGNRVHRTSIDLNVAVGAVDGYLTCHGNWGILDYCSGRPSHDPFLDSK</sequence>
<evidence type="ECO:0000256" key="1">
    <source>
        <dbReference type="SAM" id="SignalP"/>
    </source>
</evidence>
<protein>
    <recommendedName>
        <fullName evidence="2">Cyanovirin-N domain-containing protein</fullName>
    </recommendedName>
</protein>
<dbReference type="Proteomes" id="UP000030701">
    <property type="component" value="Unassembled WGS sequence"/>
</dbReference>
<reference evidence="3" key="1">
    <citation type="submission" date="2011-11" db="EMBL/GenBank/DDBJ databases">
        <title>The Genome Sequence of Fusarium oxysporum Cotton.</title>
        <authorList>
            <consortium name="The Broad Institute Genome Sequencing Platform"/>
            <person name="Ma L.-J."/>
            <person name="Gale L.R."/>
            <person name="Schwartz D.C."/>
            <person name="Zhou S."/>
            <person name="Corby-Kistler H."/>
            <person name="Young S.K."/>
            <person name="Zeng Q."/>
            <person name="Gargeya S."/>
            <person name="Fitzgerald M."/>
            <person name="Haas B."/>
            <person name="Abouelleil A."/>
            <person name="Alvarado L."/>
            <person name="Arachchi H.M."/>
            <person name="Berlin A."/>
            <person name="Brown A."/>
            <person name="Chapman S.B."/>
            <person name="Chen Z."/>
            <person name="Dunbar C."/>
            <person name="Freedman E."/>
            <person name="Gearin G."/>
            <person name="Goldberg J."/>
            <person name="Griggs A."/>
            <person name="Gujja S."/>
            <person name="Heiman D."/>
            <person name="Howarth C."/>
            <person name="Larson L."/>
            <person name="Lui A."/>
            <person name="MacDonald P.J.P."/>
            <person name="Montmayeur A."/>
            <person name="Murphy C."/>
            <person name="Neiman D."/>
            <person name="Pearson M."/>
            <person name="Priest M."/>
            <person name="Roberts A."/>
            <person name="Saif S."/>
            <person name="Shea T."/>
            <person name="Shenoy N."/>
            <person name="Sisk P."/>
            <person name="Stolte C."/>
            <person name="Sykes S."/>
            <person name="Wortman J."/>
            <person name="Nusbaum C."/>
            <person name="Birren B."/>
        </authorList>
    </citation>
    <scope>NUCLEOTIDE SEQUENCE [LARGE SCALE GENOMIC DNA]</scope>
    <source>
        <strain evidence="3">25433</strain>
    </source>
</reference>
<name>X0LSR2_FUSOX</name>
<reference evidence="3" key="2">
    <citation type="submission" date="2012-05" db="EMBL/GenBank/DDBJ databases">
        <title>The Genome Annotation of Fusarium oxysporum Cotton.</title>
        <authorList>
            <consortium name="The Broad Institute Genomics Platform"/>
            <person name="Ma L.-J."/>
            <person name="Corby-Kistler H."/>
            <person name="Broz K."/>
            <person name="Gale L.R."/>
            <person name="Jonkers W."/>
            <person name="O'Donnell K."/>
            <person name="Ploetz R."/>
            <person name="Steinberg C."/>
            <person name="Schwartz D.C."/>
            <person name="VanEtten H."/>
            <person name="Zhou S."/>
            <person name="Young S.K."/>
            <person name="Zeng Q."/>
            <person name="Gargeya S."/>
            <person name="Fitzgerald M."/>
            <person name="Abouelleil A."/>
            <person name="Alvarado L."/>
            <person name="Chapman S.B."/>
            <person name="Gainer-Dewar J."/>
            <person name="Goldberg J."/>
            <person name="Griggs A."/>
            <person name="Gujja S."/>
            <person name="Hansen M."/>
            <person name="Howarth C."/>
            <person name="Imamovic A."/>
            <person name="Ireland A."/>
            <person name="Larimer J."/>
            <person name="McCowan C."/>
            <person name="Murphy C."/>
            <person name="Pearson M."/>
            <person name="Poon T.W."/>
            <person name="Priest M."/>
            <person name="Roberts A."/>
            <person name="Saif S."/>
            <person name="Shea T."/>
            <person name="Sykes S."/>
            <person name="Wortman J."/>
            <person name="Nusbaum C."/>
            <person name="Birren B."/>
        </authorList>
    </citation>
    <scope>NUCLEOTIDE SEQUENCE</scope>
    <source>
        <strain evidence="3">25433</strain>
    </source>
</reference>
<dbReference type="SMART" id="SM01111">
    <property type="entry name" value="CVNH"/>
    <property type="match status" value="1"/>
</dbReference>
<feature type="chain" id="PRO_5004944497" description="Cyanovirin-N domain-containing protein" evidence="1">
    <location>
        <begin position="17"/>
        <end position="194"/>
    </location>
</feature>